<dbReference type="SFLD" id="SFLDG01020">
    <property type="entry name" value="Terpene_Cyclase_Like_2"/>
    <property type="match status" value="2"/>
</dbReference>
<dbReference type="AlphaFoldDB" id="A0A6B3C157"/>
<dbReference type="EMBL" id="JAAGLU010000028">
    <property type="protein sequence ID" value="NEC90040.1"/>
    <property type="molecule type" value="Genomic_DNA"/>
</dbReference>
<dbReference type="SFLD" id="SFLDS00005">
    <property type="entry name" value="Isoprenoid_Synthase_Type_I"/>
    <property type="match status" value="2"/>
</dbReference>
<proteinExistence type="inferred from homology"/>
<dbReference type="PANTHER" id="PTHR35201">
    <property type="entry name" value="TERPENE SYNTHASE"/>
    <property type="match status" value="1"/>
</dbReference>
<dbReference type="GO" id="GO:0046872">
    <property type="term" value="F:metal ion binding"/>
    <property type="evidence" value="ECO:0007669"/>
    <property type="project" value="UniProtKB-KW"/>
</dbReference>
<keyword evidence="1 2" id="KW-0456">Lyase</keyword>
<name>A0A6B3C157_9ACTN</name>
<dbReference type="PANTHER" id="PTHR35201:SF4">
    <property type="entry name" value="BETA-PINACENE SYNTHASE-RELATED"/>
    <property type="match status" value="1"/>
</dbReference>
<dbReference type="Pfam" id="PF19086">
    <property type="entry name" value="Terpene_syn_C_2"/>
    <property type="match status" value="2"/>
</dbReference>
<organism evidence="3">
    <name type="scientific">Streptomyces sp. SID12501</name>
    <dbReference type="NCBI Taxonomy" id="2706042"/>
    <lineage>
        <taxon>Bacteria</taxon>
        <taxon>Bacillati</taxon>
        <taxon>Actinomycetota</taxon>
        <taxon>Actinomycetes</taxon>
        <taxon>Kitasatosporales</taxon>
        <taxon>Streptomycetaceae</taxon>
        <taxon>Streptomyces</taxon>
    </lineage>
</organism>
<dbReference type="RefSeq" id="WP_164319576.1">
    <property type="nucleotide sequence ID" value="NZ_JAAGLU010000028.1"/>
</dbReference>
<comment type="caution">
    <text evidence="3">The sequence shown here is derived from an EMBL/GenBank/DDBJ whole genome shotgun (WGS) entry which is preliminary data.</text>
</comment>
<keyword evidence="2" id="KW-0460">Magnesium</keyword>
<accession>A0A6B3C157</accession>
<dbReference type="GO" id="GO:0010333">
    <property type="term" value="F:terpene synthase activity"/>
    <property type="evidence" value="ECO:0007669"/>
    <property type="project" value="InterPro"/>
</dbReference>
<dbReference type="CDD" id="cd00687">
    <property type="entry name" value="Terpene_cyclase_nonplant_C1"/>
    <property type="match status" value="2"/>
</dbReference>
<evidence type="ECO:0000256" key="1">
    <source>
        <dbReference type="ARBA" id="ARBA00023239"/>
    </source>
</evidence>
<dbReference type="SUPFAM" id="SSF48576">
    <property type="entry name" value="Terpenoid synthases"/>
    <property type="match status" value="2"/>
</dbReference>
<dbReference type="Gene3D" id="1.10.600.10">
    <property type="entry name" value="Farnesyl Diphosphate Synthase"/>
    <property type="match status" value="2"/>
</dbReference>
<keyword evidence="2" id="KW-0479">Metal-binding</keyword>
<evidence type="ECO:0000256" key="2">
    <source>
        <dbReference type="RuleBase" id="RU366034"/>
    </source>
</evidence>
<comment type="similarity">
    <text evidence="2">Belongs to the terpene synthase family.</text>
</comment>
<dbReference type="EC" id="4.2.3.-" evidence="2"/>
<gene>
    <name evidence="3" type="ORF">G3I71_30520</name>
</gene>
<dbReference type="InterPro" id="IPR034686">
    <property type="entry name" value="Terpene_cyclase-like_2"/>
</dbReference>
<protein>
    <recommendedName>
        <fullName evidence="2">Terpene synthase</fullName>
        <ecNumber evidence="2">4.2.3.-</ecNumber>
    </recommendedName>
</protein>
<reference evidence="3" key="1">
    <citation type="submission" date="2020-01" db="EMBL/GenBank/DDBJ databases">
        <title>Insect and environment-associated Actinomycetes.</title>
        <authorList>
            <person name="Currrie C."/>
            <person name="Chevrette M."/>
            <person name="Carlson C."/>
            <person name="Stubbendieck R."/>
            <person name="Wendt-Pienkowski E."/>
        </authorList>
    </citation>
    <scope>NUCLEOTIDE SEQUENCE</scope>
    <source>
        <strain evidence="3">SID12501</strain>
    </source>
</reference>
<sequence>MTQPFVLPYFYMPYPARLNPHLDEARAHSTVWAREMGMLEGSGVWEQSDLDAHDYGLLCAYTHPDCDGPALSLITDWYVWVFFFDDHFLEVFKRSQDRDGGKAYLDRLPLFMPLDLSTPVPAPQNPVEAGLADLWARTVPAMSVDWRRRFAVATEHLLNESMWELSNINEGRVSNPVEYIEMRRKVGGAPWSAGLVEYATAEVPASVAEARPLRVLMETFSDGVHLRNDLFSYQREVEDEGELSNGVLVLETFFGCTTQEAADTVNDILTSRLHQFEHTALTEMPAVALEKGLTPDQVGAVAAYTRGLQDWQSGGHEWHLRSSRYMNEGALEESRPFGVGGFGTSAANIGALLASAGAERLRAYTHVPYQKVGPSLLPDFYMPFGLTLSPHLDGARSRLVDWTHGMGILQEGVWDEDKLAAADLPLCAAGIHPDATADALDLSSAWLAWGTYGDDYYPLVFGHRRDLAAARLCTERLSACMPIEGDGFPVPVNGMERGLIDLWRRTTVGMTADQRRTFRAAVDVMTESWVWELANQIQNRVPDPIDYLEMRRATFGADLTMSLCRIGHGRAVPPEVYRSGPVRSLENAAVDYACLINDVFSYQKEIEYEGEIHNGILVVQNFFGCDYPTALGIIHDLMTQRMQQFEHVAAHEFPVLYEDFKLTEEARATMDGYVAELRNWLAGILNWHREVPRYQSDHLAARSHGFLPDRSSPLPIG</sequence>
<dbReference type="InterPro" id="IPR008949">
    <property type="entry name" value="Isoprenoid_synthase_dom_sf"/>
</dbReference>
<evidence type="ECO:0000313" key="3">
    <source>
        <dbReference type="EMBL" id="NEC90040.1"/>
    </source>
</evidence>
<comment type="cofactor">
    <cofactor evidence="2">
        <name>Mg(2+)</name>
        <dbReference type="ChEBI" id="CHEBI:18420"/>
    </cofactor>
</comment>